<keyword evidence="4 7" id="KW-0812">Transmembrane</keyword>
<protein>
    <submittedName>
        <fullName evidence="12">Outer membrane receptor proteins, mostly Fe transport</fullName>
    </submittedName>
</protein>
<evidence type="ECO:0000313" key="12">
    <source>
        <dbReference type="EMBL" id="SMG51366.1"/>
    </source>
</evidence>
<dbReference type="EMBL" id="FXAU01000009">
    <property type="protein sequence ID" value="SMG51366.1"/>
    <property type="molecule type" value="Genomic_DNA"/>
</dbReference>
<keyword evidence="2 7" id="KW-0813">Transport</keyword>
<comment type="subcellular location">
    <subcellularLocation>
        <location evidence="1 7">Cell outer membrane</location>
        <topology evidence="1 7">Multi-pass membrane protein</topology>
    </subcellularLocation>
</comment>
<dbReference type="OrthoDB" id="606851at2"/>
<name>A0A1X7LC03_9SPHI</name>
<dbReference type="Proteomes" id="UP000192980">
    <property type="component" value="Unassembled WGS sequence"/>
</dbReference>
<sequence length="816" mass="92324">MLFPKKLKLLFFFLSAPFFLLAQQGKLQALIVDAETNEPIIGASAALLDQQSKAYVQGAQTNVDGVLLFNAVDFGTYAIRITYVGKQDVLQDNIKIQATSGTNLGTIRLRDDGNTLQEIKVEGRAAEMKLGIDRKVFDVSQSLVSVGGTASDLLANVPTLQVDMDGSVSLRGSNAVKILIDGKESAMAGSDINSLLQSLPANAIDKVEIITNPSSKYDAEGQSGIINIVLKKNIRTGLNGSVNASGGSYNNYMAGVTLNYRDRKFNYFGSYNFNRRNSPGSGLRNNRYLHNNSEINNTEESSRKGINNTFKLGADYFIDDKTTIGVSGNLSIRDNDRSSSLFYTYRNHPTLNGTSTRTSTQDESDLGYDLNLDFSRKFRREGSELTANFSYGRDTEDGVNDFIQTYSSGMPNDGRINNTSEDGKVINIQLDYILPLGEDSKFEAGYRMIIRKSFDTQFSDTLNVQDNNYYPDYSISNDFDMTNTVHAWYANYQNKLTKRLGYQIGIRAEQAILNTSYFTKDPSIPVGQEETKGGLDYFRWYPSAFLTYEVGASGDKVQLSYTRRVQRPRGWQVNPFPDVSDEMNRREGNPNLMPEDIHSLELSFAKFYSKWNFISTLYYRRMNDVMQPYIYNVDDNSVTYSKWENLTSSNVAGLELISKVNVTKWWDVTWNGNFFYNKFEGNSDYDIQEQKGFNWNTNINTNLKFTSTWSMQVRGDYYAPNIRPQGKTKYMTGIDVAVKKEFMNKRASLALNVRDLLDTRRFGATTITPQINSSFEHRWMKRMFNLSFSYRFGTQDNSSKKRPQNDSGMDENGGNF</sequence>
<feature type="chain" id="PRO_5013321852" evidence="9">
    <location>
        <begin position="23"/>
        <end position="816"/>
    </location>
</feature>
<accession>A0A1X7LC03</accession>
<dbReference type="InterPro" id="IPR037066">
    <property type="entry name" value="Plug_dom_sf"/>
</dbReference>
<dbReference type="RefSeq" id="WP_085474528.1">
    <property type="nucleotide sequence ID" value="NZ_FXAU01000009.1"/>
</dbReference>
<evidence type="ECO:0000259" key="11">
    <source>
        <dbReference type="Pfam" id="PF14905"/>
    </source>
</evidence>
<dbReference type="InterPro" id="IPR039426">
    <property type="entry name" value="TonB-dep_rcpt-like"/>
</dbReference>
<dbReference type="STRING" id="561061.SAMN05660862_3852"/>
<evidence type="ECO:0000256" key="8">
    <source>
        <dbReference type="SAM" id="MobiDB-lite"/>
    </source>
</evidence>
<evidence type="ECO:0000256" key="9">
    <source>
        <dbReference type="SAM" id="SignalP"/>
    </source>
</evidence>
<keyword evidence="9" id="KW-0732">Signal</keyword>
<evidence type="ECO:0000256" key="4">
    <source>
        <dbReference type="ARBA" id="ARBA00022692"/>
    </source>
</evidence>
<evidence type="ECO:0000313" key="13">
    <source>
        <dbReference type="Proteomes" id="UP000192980"/>
    </source>
</evidence>
<dbReference type="SUPFAM" id="SSF56935">
    <property type="entry name" value="Porins"/>
    <property type="match status" value="1"/>
</dbReference>
<keyword evidence="6 7" id="KW-0998">Cell outer membrane</keyword>
<dbReference type="PROSITE" id="PS52016">
    <property type="entry name" value="TONB_DEPENDENT_REC_3"/>
    <property type="match status" value="1"/>
</dbReference>
<dbReference type="InterPro" id="IPR008969">
    <property type="entry name" value="CarboxyPept-like_regulatory"/>
</dbReference>
<proteinExistence type="inferred from homology"/>
<feature type="domain" description="Outer membrane protein beta-barrel" evidence="11">
    <location>
        <begin position="376"/>
        <end position="790"/>
    </location>
</feature>
<keyword evidence="5 7" id="KW-0472">Membrane</keyword>
<reference evidence="12 13" key="1">
    <citation type="submission" date="2017-04" db="EMBL/GenBank/DDBJ databases">
        <authorList>
            <person name="Afonso C.L."/>
            <person name="Miller P.J."/>
            <person name="Scott M.A."/>
            <person name="Spackman E."/>
            <person name="Goraichik I."/>
            <person name="Dimitrov K.M."/>
            <person name="Suarez D.L."/>
            <person name="Swayne D.E."/>
        </authorList>
    </citation>
    <scope>NUCLEOTIDE SEQUENCE [LARGE SCALE GENOMIC DNA]</scope>
    <source>
        <strain evidence="12 13">DSM 22418</strain>
    </source>
</reference>
<evidence type="ECO:0000256" key="6">
    <source>
        <dbReference type="ARBA" id="ARBA00023237"/>
    </source>
</evidence>
<evidence type="ECO:0000256" key="2">
    <source>
        <dbReference type="ARBA" id="ARBA00022448"/>
    </source>
</evidence>
<gene>
    <name evidence="12" type="ORF">SAMN05660862_3852</name>
</gene>
<keyword evidence="12" id="KW-0675">Receptor</keyword>
<dbReference type="Gene3D" id="2.170.130.10">
    <property type="entry name" value="TonB-dependent receptor, plug domain"/>
    <property type="match status" value="1"/>
</dbReference>
<dbReference type="AlphaFoldDB" id="A0A1X7LC03"/>
<dbReference type="InterPro" id="IPR041700">
    <property type="entry name" value="OMP_b-brl_3"/>
</dbReference>
<feature type="domain" description="TonB-dependent receptor plug" evidence="10">
    <location>
        <begin position="148"/>
        <end position="224"/>
    </location>
</feature>
<comment type="similarity">
    <text evidence="7">Belongs to the TonB-dependent receptor family.</text>
</comment>
<dbReference type="PANTHER" id="PTHR40980:SF4">
    <property type="entry name" value="TONB-DEPENDENT RECEPTOR-LIKE BETA-BARREL DOMAIN-CONTAINING PROTEIN"/>
    <property type="match status" value="1"/>
</dbReference>
<dbReference type="GO" id="GO:0009279">
    <property type="term" value="C:cell outer membrane"/>
    <property type="evidence" value="ECO:0007669"/>
    <property type="project" value="UniProtKB-SubCell"/>
</dbReference>
<organism evidence="12 13">
    <name type="scientific">Sphingobacterium psychroaquaticum</name>
    <dbReference type="NCBI Taxonomy" id="561061"/>
    <lineage>
        <taxon>Bacteria</taxon>
        <taxon>Pseudomonadati</taxon>
        <taxon>Bacteroidota</taxon>
        <taxon>Sphingobacteriia</taxon>
        <taxon>Sphingobacteriales</taxon>
        <taxon>Sphingobacteriaceae</taxon>
        <taxon>Sphingobacterium</taxon>
    </lineage>
</organism>
<evidence type="ECO:0000256" key="5">
    <source>
        <dbReference type="ARBA" id="ARBA00023136"/>
    </source>
</evidence>
<dbReference type="PANTHER" id="PTHR40980">
    <property type="entry name" value="PLUG DOMAIN-CONTAINING PROTEIN"/>
    <property type="match status" value="1"/>
</dbReference>
<evidence type="ECO:0000259" key="10">
    <source>
        <dbReference type="Pfam" id="PF07715"/>
    </source>
</evidence>
<dbReference type="Pfam" id="PF14905">
    <property type="entry name" value="OMP_b-brl_3"/>
    <property type="match status" value="1"/>
</dbReference>
<keyword evidence="3 7" id="KW-1134">Transmembrane beta strand</keyword>
<evidence type="ECO:0000256" key="3">
    <source>
        <dbReference type="ARBA" id="ARBA00022452"/>
    </source>
</evidence>
<evidence type="ECO:0000256" key="7">
    <source>
        <dbReference type="PROSITE-ProRule" id="PRU01360"/>
    </source>
</evidence>
<feature type="region of interest" description="Disordered" evidence="8">
    <location>
        <begin position="794"/>
        <end position="816"/>
    </location>
</feature>
<feature type="signal peptide" evidence="9">
    <location>
        <begin position="1"/>
        <end position="22"/>
    </location>
</feature>
<dbReference type="InterPro" id="IPR036942">
    <property type="entry name" value="Beta-barrel_TonB_sf"/>
</dbReference>
<dbReference type="InterPro" id="IPR012910">
    <property type="entry name" value="Plug_dom"/>
</dbReference>
<evidence type="ECO:0000256" key="1">
    <source>
        <dbReference type="ARBA" id="ARBA00004571"/>
    </source>
</evidence>
<dbReference type="Gene3D" id="2.40.170.20">
    <property type="entry name" value="TonB-dependent receptor, beta-barrel domain"/>
    <property type="match status" value="1"/>
</dbReference>
<dbReference type="Pfam" id="PF07715">
    <property type="entry name" value="Plug"/>
    <property type="match status" value="1"/>
</dbReference>
<dbReference type="SUPFAM" id="SSF49464">
    <property type="entry name" value="Carboxypeptidase regulatory domain-like"/>
    <property type="match status" value="1"/>
</dbReference>
<keyword evidence="13" id="KW-1185">Reference proteome</keyword>